<reference evidence="1" key="1">
    <citation type="submission" date="2018-05" db="EMBL/GenBank/DDBJ databases">
        <authorList>
            <person name="Lanie J.A."/>
            <person name="Ng W.-L."/>
            <person name="Kazmierczak K.M."/>
            <person name="Andrzejewski T.M."/>
            <person name="Davidsen T.M."/>
            <person name="Wayne K.J."/>
            <person name="Tettelin H."/>
            <person name="Glass J.I."/>
            <person name="Rusch D."/>
            <person name="Podicherti R."/>
            <person name="Tsui H.-C.T."/>
            <person name="Winkler M.E."/>
        </authorList>
    </citation>
    <scope>NUCLEOTIDE SEQUENCE</scope>
</reference>
<dbReference type="EMBL" id="UINC01130129">
    <property type="protein sequence ID" value="SVD11002.1"/>
    <property type="molecule type" value="Genomic_DNA"/>
</dbReference>
<protein>
    <submittedName>
        <fullName evidence="1">Uncharacterized protein</fullName>
    </submittedName>
</protein>
<evidence type="ECO:0000313" key="1">
    <source>
        <dbReference type="EMBL" id="SVD11002.1"/>
    </source>
</evidence>
<feature type="non-terminal residue" evidence="1">
    <location>
        <position position="1"/>
    </location>
</feature>
<sequence length="85" mass="9010">VILAFLVSTSMFSVSMAGDFAIYSGPTNPGWISDGAVEEIVKTVTKHAGVKAMFDNIDNYGDGDEVGDKSPLGKWLTSHTNNGQT</sequence>
<organism evidence="1">
    <name type="scientific">marine metagenome</name>
    <dbReference type="NCBI Taxonomy" id="408172"/>
    <lineage>
        <taxon>unclassified sequences</taxon>
        <taxon>metagenomes</taxon>
        <taxon>ecological metagenomes</taxon>
    </lineage>
</organism>
<accession>A0A382SN61</accession>
<proteinExistence type="predicted"/>
<dbReference type="AlphaFoldDB" id="A0A382SN61"/>
<name>A0A382SN61_9ZZZZ</name>
<feature type="non-terminal residue" evidence="1">
    <location>
        <position position="85"/>
    </location>
</feature>
<gene>
    <name evidence="1" type="ORF">METZ01_LOCUS363856</name>
</gene>